<evidence type="ECO:0000313" key="3">
    <source>
        <dbReference type="Proteomes" id="UP000663879"/>
    </source>
</evidence>
<comment type="caution">
    <text evidence="2">The sequence shown here is derived from an EMBL/GenBank/DDBJ whole genome shotgun (WGS) entry which is preliminary data.</text>
</comment>
<keyword evidence="3" id="KW-1185">Reference proteome</keyword>
<proteinExistence type="predicted"/>
<organism evidence="2 3">
    <name type="scientific">Brachionus calyciflorus</name>
    <dbReference type="NCBI Taxonomy" id="104777"/>
    <lineage>
        <taxon>Eukaryota</taxon>
        <taxon>Metazoa</taxon>
        <taxon>Spiralia</taxon>
        <taxon>Gnathifera</taxon>
        <taxon>Rotifera</taxon>
        <taxon>Eurotatoria</taxon>
        <taxon>Monogononta</taxon>
        <taxon>Pseudotrocha</taxon>
        <taxon>Ploima</taxon>
        <taxon>Brachionidae</taxon>
        <taxon>Brachionus</taxon>
    </lineage>
</organism>
<dbReference type="EMBL" id="CAJNOC010006694">
    <property type="protein sequence ID" value="CAF1083575.1"/>
    <property type="molecule type" value="Genomic_DNA"/>
</dbReference>
<dbReference type="Proteomes" id="UP000663879">
    <property type="component" value="Unassembled WGS sequence"/>
</dbReference>
<protein>
    <recommendedName>
        <fullName evidence="1">MULE transposase domain-containing protein</fullName>
    </recommendedName>
</protein>
<name>A0A814N001_9BILA</name>
<gene>
    <name evidence="2" type="ORF">OXX778_LOCUS20311</name>
</gene>
<feature type="domain" description="MULE transposase" evidence="1">
    <location>
        <begin position="2"/>
        <end position="68"/>
    </location>
</feature>
<evidence type="ECO:0000313" key="2">
    <source>
        <dbReference type="EMBL" id="CAF1083575.1"/>
    </source>
</evidence>
<accession>A0A814N001</accession>
<dbReference type="OrthoDB" id="6123510at2759"/>
<sequence>MCVLMLLIGKSTLLYQKALNHLKNKCIDLKVVLNPLFIMSDYELAIMNACKSEFPDAEIKGCYFHMIQCLWKNIQLKGLVNEYKVENNNIWFEELKTLAFVPPTYVPTAYNYLLTVVPQTLKNNSKFSKFLNYFYETWMHGDFEINLWNQFHNNGPRTNNHLEGFHRKIDIDLIASHPNLYYFIDYIKKIEAQLVLTYKRRLISNDFNSKRRPEYIYRDNKIFKYKSLLSIELNEIPNGMFYFSAVNQVLSKYMSKCAHLYVYKKSENKKEDEIELSNNEITNKIDYHNQLLQNCFEKFTKFTHFGIELTKNDIERLKPKCWLNDNLVNYYLHLLSSSTRSRSMNFESYFYSSLIQRGH</sequence>
<reference evidence="2" key="1">
    <citation type="submission" date="2021-02" db="EMBL/GenBank/DDBJ databases">
        <authorList>
            <person name="Nowell W R."/>
        </authorList>
    </citation>
    <scope>NUCLEOTIDE SEQUENCE</scope>
    <source>
        <strain evidence="2">Ploen Becks lab</strain>
    </source>
</reference>
<evidence type="ECO:0000259" key="1">
    <source>
        <dbReference type="Pfam" id="PF10551"/>
    </source>
</evidence>
<dbReference type="Pfam" id="PF10551">
    <property type="entry name" value="MULE"/>
    <property type="match status" value="1"/>
</dbReference>
<dbReference type="AlphaFoldDB" id="A0A814N001"/>
<dbReference type="SUPFAM" id="SSF54001">
    <property type="entry name" value="Cysteine proteinases"/>
    <property type="match status" value="1"/>
</dbReference>
<dbReference type="InterPro" id="IPR038765">
    <property type="entry name" value="Papain-like_cys_pep_sf"/>
</dbReference>
<dbReference type="Gene3D" id="3.40.395.10">
    <property type="entry name" value="Adenoviral Proteinase, Chain A"/>
    <property type="match status" value="1"/>
</dbReference>
<dbReference type="InterPro" id="IPR018289">
    <property type="entry name" value="MULE_transposase_dom"/>
</dbReference>